<protein>
    <submittedName>
        <fullName evidence="2">Uncharacterized protein</fullName>
    </submittedName>
</protein>
<feature type="compositionally biased region" description="Low complexity" evidence="1">
    <location>
        <begin position="99"/>
        <end position="109"/>
    </location>
</feature>
<dbReference type="OMA" id="ENIKYHR"/>
<dbReference type="AlphaFoldDB" id="A0A2P6PE44"/>
<dbReference type="Gramene" id="PRQ20197">
    <property type="protein sequence ID" value="PRQ20197"/>
    <property type="gene ID" value="RchiOBHm_Chr7g0225501"/>
</dbReference>
<evidence type="ECO:0000313" key="2">
    <source>
        <dbReference type="EMBL" id="PRQ20197.1"/>
    </source>
</evidence>
<feature type="region of interest" description="Disordered" evidence="1">
    <location>
        <begin position="83"/>
        <end position="109"/>
    </location>
</feature>
<dbReference type="Proteomes" id="UP000238479">
    <property type="component" value="Chromosome 7"/>
</dbReference>
<organism evidence="2 3">
    <name type="scientific">Rosa chinensis</name>
    <name type="common">China rose</name>
    <dbReference type="NCBI Taxonomy" id="74649"/>
    <lineage>
        <taxon>Eukaryota</taxon>
        <taxon>Viridiplantae</taxon>
        <taxon>Streptophyta</taxon>
        <taxon>Embryophyta</taxon>
        <taxon>Tracheophyta</taxon>
        <taxon>Spermatophyta</taxon>
        <taxon>Magnoliopsida</taxon>
        <taxon>eudicotyledons</taxon>
        <taxon>Gunneridae</taxon>
        <taxon>Pentapetalae</taxon>
        <taxon>rosids</taxon>
        <taxon>fabids</taxon>
        <taxon>Rosales</taxon>
        <taxon>Rosaceae</taxon>
        <taxon>Rosoideae</taxon>
        <taxon>Rosoideae incertae sedis</taxon>
        <taxon>Rosa</taxon>
    </lineage>
</organism>
<gene>
    <name evidence="2" type="ORF">RchiOBHm_Chr7g0225501</name>
</gene>
<proteinExistence type="predicted"/>
<name>A0A2P6PE44_ROSCH</name>
<dbReference type="OrthoDB" id="410307at2759"/>
<keyword evidence="3" id="KW-1185">Reference proteome</keyword>
<reference evidence="2 3" key="1">
    <citation type="journal article" date="2018" name="Nat. Genet.">
        <title>The Rosa genome provides new insights in the design of modern roses.</title>
        <authorList>
            <person name="Bendahmane M."/>
        </authorList>
    </citation>
    <scope>NUCLEOTIDE SEQUENCE [LARGE SCALE GENOMIC DNA]</scope>
    <source>
        <strain evidence="3">cv. Old Blush</strain>
    </source>
</reference>
<accession>A0A2P6PE44</accession>
<sequence length="245" mass="26470">MENLHGNSRVPKLSPQHLMKGGSFENAELDSPLLRYLRCSQSPVDGFKQRRHPFSPVENLMAAARSSPVRTVPREEVLVMDGVLVTNGKRSSRSGGSGSPSSTSSDSLGKTLYKGQFVLGKENLRPTRFPGKNKSELCKSTPRSGSCTPSSKSRLVYQIMASAVTEAAAAAAAALSPKLNRTSKTPITVICCRDWSPQDDGIEVVLPSSTEKPPSKADVDEYITASLYGPTTRRRLSVFAEICPE</sequence>
<feature type="region of interest" description="Disordered" evidence="1">
    <location>
        <begin position="1"/>
        <end position="24"/>
    </location>
</feature>
<dbReference type="EMBL" id="PDCK01000045">
    <property type="protein sequence ID" value="PRQ20197.1"/>
    <property type="molecule type" value="Genomic_DNA"/>
</dbReference>
<dbReference type="STRING" id="74649.A0A2P6PE44"/>
<comment type="caution">
    <text evidence="2">The sequence shown here is derived from an EMBL/GenBank/DDBJ whole genome shotgun (WGS) entry which is preliminary data.</text>
</comment>
<feature type="region of interest" description="Disordered" evidence="1">
    <location>
        <begin position="124"/>
        <end position="145"/>
    </location>
</feature>
<evidence type="ECO:0000313" key="3">
    <source>
        <dbReference type="Proteomes" id="UP000238479"/>
    </source>
</evidence>
<evidence type="ECO:0000256" key="1">
    <source>
        <dbReference type="SAM" id="MobiDB-lite"/>
    </source>
</evidence>